<evidence type="ECO:0000259" key="1">
    <source>
        <dbReference type="PROSITE" id="PS50222"/>
    </source>
</evidence>
<keyword evidence="3" id="KW-1185">Reference proteome</keyword>
<dbReference type="OrthoDB" id="1491023at2"/>
<dbReference type="AlphaFoldDB" id="A0A5M8FRR3"/>
<organism evidence="2 3">
    <name type="scientific">Thiohalocapsa marina</name>
    <dbReference type="NCBI Taxonomy" id="424902"/>
    <lineage>
        <taxon>Bacteria</taxon>
        <taxon>Pseudomonadati</taxon>
        <taxon>Pseudomonadota</taxon>
        <taxon>Gammaproteobacteria</taxon>
        <taxon>Chromatiales</taxon>
        <taxon>Chromatiaceae</taxon>
        <taxon>Thiohalocapsa</taxon>
    </lineage>
</organism>
<dbReference type="Gene3D" id="3.40.50.1460">
    <property type="match status" value="1"/>
</dbReference>
<sequence length="532" mass="57175">MVNDITDGPLRHLLLPALLAAWLFAPAAAAETRALVVGIDAYQHISPLHGAVADAQDIAAALRRAGVSDLTLRLDADATRERLTADWQALMDRAQPGDRLVFSFAGHGTQEPERIAGNEDDGKDEVLLLGGVSENGAGTRERIPDDELNQWFRDAAARGLDVLFVADSCHSGTLTRDIDPRAGQGSARYTAYSVSDDLLELDMPPAPSERDAGDLPGLTFLAAGQEHEQVPEVDLFDVDGRRARRGALSWAFARALEGAADRDSDGQLTREELNRFVRANVRAIADSRQTPNLLPVAADTRVVVPLAGASARSGPGSTALPQARLRIEGTDAASAAALLRDLSGTVPAAGPDAVDLVFDIRRREAVSGRGDILARDLDPTRPALQSVIDAWRGVERLKLERLGDRLSMRVFPDDGLHHRGRTIAFEIDDILLPYLVFFSLSGDGTVHFHYPFPGDPPTLPAGRPVRVEFQVTPPFGADHIIAVASDASLDQLAADLKAIDGRRAARQAIEAVLAITRQGRRQLGLQGLYTAP</sequence>
<name>A0A5M8FRR3_9GAMM</name>
<dbReference type="InterPro" id="IPR018247">
    <property type="entry name" value="EF_Hand_1_Ca_BS"/>
</dbReference>
<accession>A0A5M8FRR3</accession>
<dbReference type="SUPFAM" id="SSF52129">
    <property type="entry name" value="Caspase-like"/>
    <property type="match status" value="1"/>
</dbReference>
<dbReference type="PANTHER" id="PTHR48104">
    <property type="entry name" value="METACASPASE-4"/>
    <property type="match status" value="1"/>
</dbReference>
<dbReference type="Proteomes" id="UP000322981">
    <property type="component" value="Unassembled WGS sequence"/>
</dbReference>
<evidence type="ECO:0000313" key="2">
    <source>
        <dbReference type="EMBL" id="KAA6184092.1"/>
    </source>
</evidence>
<comment type="caution">
    <text evidence="2">The sequence shown here is derived from an EMBL/GenBank/DDBJ whole genome shotgun (WGS) entry which is preliminary data.</text>
</comment>
<gene>
    <name evidence="2" type="ORF">F2Q65_13550</name>
</gene>
<dbReference type="InterPro" id="IPR011600">
    <property type="entry name" value="Pept_C14_caspase"/>
</dbReference>
<dbReference type="RefSeq" id="WP_150093946.1">
    <property type="nucleotide sequence ID" value="NZ_JBFUOH010000053.1"/>
</dbReference>
<dbReference type="InterPro" id="IPR002048">
    <property type="entry name" value="EF_hand_dom"/>
</dbReference>
<feature type="domain" description="EF-hand" evidence="1">
    <location>
        <begin position="261"/>
        <end position="283"/>
    </location>
</feature>
<dbReference type="PROSITE" id="PS50222">
    <property type="entry name" value="EF_HAND_2"/>
    <property type="match status" value="1"/>
</dbReference>
<dbReference type="GO" id="GO:0006508">
    <property type="term" value="P:proteolysis"/>
    <property type="evidence" value="ECO:0007669"/>
    <property type="project" value="InterPro"/>
</dbReference>
<protein>
    <recommendedName>
        <fullName evidence="1">EF-hand domain-containing protein</fullName>
    </recommendedName>
</protein>
<dbReference type="InterPro" id="IPR050452">
    <property type="entry name" value="Metacaspase"/>
</dbReference>
<dbReference type="InterPro" id="IPR029030">
    <property type="entry name" value="Caspase-like_dom_sf"/>
</dbReference>
<dbReference type="GO" id="GO:0004197">
    <property type="term" value="F:cysteine-type endopeptidase activity"/>
    <property type="evidence" value="ECO:0007669"/>
    <property type="project" value="InterPro"/>
</dbReference>
<proteinExistence type="predicted"/>
<dbReference type="GO" id="GO:0005509">
    <property type="term" value="F:calcium ion binding"/>
    <property type="evidence" value="ECO:0007669"/>
    <property type="project" value="InterPro"/>
</dbReference>
<dbReference type="GO" id="GO:0005737">
    <property type="term" value="C:cytoplasm"/>
    <property type="evidence" value="ECO:0007669"/>
    <property type="project" value="TreeGrafter"/>
</dbReference>
<reference evidence="2 3" key="1">
    <citation type="submission" date="2019-09" db="EMBL/GenBank/DDBJ databases">
        <title>Whole-genome sequence of the purple sulfur bacterium Thiohalocapsa marina DSM 19078.</title>
        <authorList>
            <person name="Kyndt J.A."/>
            <person name="Meyer T.E."/>
        </authorList>
    </citation>
    <scope>NUCLEOTIDE SEQUENCE [LARGE SCALE GENOMIC DNA]</scope>
    <source>
        <strain evidence="2 3">DSM 19078</strain>
    </source>
</reference>
<dbReference type="Pfam" id="PF00656">
    <property type="entry name" value="Peptidase_C14"/>
    <property type="match status" value="1"/>
</dbReference>
<dbReference type="EMBL" id="VWXX01000024">
    <property type="protein sequence ID" value="KAA6184092.1"/>
    <property type="molecule type" value="Genomic_DNA"/>
</dbReference>
<dbReference type="PROSITE" id="PS00018">
    <property type="entry name" value="EF_HAND_1"/>
    <property type="match status" value="1"/>
</dbReference>
<dbReference type="PANTHER" id="PTHR48104:SF30">
    <property type="entry name" value="METACASPASE-1"/>
    <property type="match status" value="1"/>
</dbReference>
<evidence type="ECO:0000313" key="3">
    <source>
        <dbReference type="Proteomes" id="UP000322981"/>
    </source>
</evidence>